<name>A0A432XNT1_9GAMM</name>
<feature type="transmembrane region" description="Helical" evidence="13">
    <location>
        <begin position="292"/>
        <end position="316"/>
    </location>
</feature>
<evidence type="ECO:0000256" key="2">
    <source>
        <dbReference type="ARBA" id="ARBA00007379"/>
    </source>
</evidence>
<dbReference type="GO" id="GO:0051301">
    <property type="term" value="P:cell division"/>
    <property type="evidence" value="ECO:0007669"/>
    <property type="project" value="UniProtKB-KW"/>
</dbReference>
<dbReference type="InterPro" id="IPR040690">
    <property type="entry name" value="FtsX_ECD"/>
</dbReference>
<dbReference type="NCBIfam" id="TIGR00439">
    <property type="entry name" value="FtsX_Gneg"/>
    <property type="match status" value="1"/>
</dbReference>
<dbReference type="EMBL" id="PIPT01000002">
    <property type="protein sequence ID" value="RUO50360.1"/>
    <property type="molecule type" value="Genomic_DNA"/>
</dbReference>
<dbReference type="RefSeq" id="WP_126833242.1">
    <property type="nucleotide sequence ID" value="NZ_PIPT01000002.1"/>
</dbReference>
<dbReference type="AlphaFoldDB" id="A0A432XNT1"/>
<evidence type="ECO:0000256" key="1">
    <source>
        <dbReference type="ARBA" id="ARBA00004429"/>
    </source>
</evidence>
<reference evidence="17" key="1">
    <citation type="journal article" date="2018" name="Front. Microbiol.">
        <title>Genome-Based Analysis Reveals the Taxonomy and Diversity of the Family Idiomarinaceae.</title>
        <authorList>
            <person name="Liu Y."/>
            <person name="Lai Q."/>
            <person name="Shao Z."/>
        </authorList>
    </citation>
    <scope>NUCLEOTIDE SEQUENCE [LARGE SCALE GENOMIC DNA]</scope>
    <source>
        <strain evidence="17">SW15</strain>
    </source>
</reference>
<keyword evidence="11 12" id="KW-0131">Cell cycle</keyword>
<evidence type="ECO:0000313" key="16">
    <source>
        <dbReference type="EMBL" id="RUO50360.1"/>
    </source>
</evidence>
<accession>A0A432XNT1</accession>
<evidence type="ECO:0000256" key="11">
    <source>
        <dbReference type="ARBA" id="ARBA00023306"/>
    </source>
</evidence>
<dbReference type="OrthoDB" id="9813411at2"/>
<keyword evidence="6 12" id="KW-0997">Cell inner membrane</keyword>
<keyword evidence="17" id="KW-1185">Reference proteome</keyword>
<feature type="transmembrane region" description="Helical" evidence="13">
    <location>
        <begin position="251"/>
        <end position="272"/>
    </location>
</feature>
<evidence type="ECO:0000259" key="15">
    <source>
        <dbReference type="Pfam" id="PF18075"/>
    </source>
</evidence>
<dbReference type="InterPro" id="IPR047590">
    <property type="entry name" value="FtsX_proteobact-type"/>
</dbReference>
<protein>
    <recommendedName>
        <fullName evidence="4 12">Cell division protein FtsX</fullName>
    </recommendedName>
</protein>
<comment type="subcellular location">
    <subcellularLocation>
        <location evidence="1">Cell inner membrane</location>
        <topology evidence="1">Multi-pass membrane protein</topology>
    </subcellularLocation>
</comment>
<comment type="subunit">
    <text evidence="3">Forms a membrane-associated complex with FtsE.</text>
</comment>
<dbReference type="Pfam" id="PF18075">
    <property type="entry name" value="FtsX_ECD"/>
    <property type="match status" value="1"/>
</dbReference>
<dbReference type="Proteomes" id="UP000286678">
    <property type="component" value="Unassembled WGS sequence"/>
</dbReference>
<evidence type="ECO:0000259" key="14">
    <source>
        <dbReference type="Pfam" id="PF02687"/>
    </source>
</evidence>
<dbReference type="InterPro" id="IPR003838">
    <property type="entry name" value="ABC3_permease_C"/>
</dbReference>
<dbReference type="InterPro" id="IPR004513">
    <property type="entry name" value="FtsX"/>
</dbReference>
<comment type="function">
    <text evidence="12">Part of the ABC transporter FtsEX involved in cellular division.</text>
</comment>
<gene>
    <name evidence="16" type="ORF">CWE21_04400</name>
</gene>
<keyword evidence="10 12" id="KW-0472">Membrane</keyword>
<dbReference type="PANTHER" id="PTHR47755">
    <property type="entry name" value="CELL DIVISION PROTEIN FTSX"/>
    <property type="match status" value="1"/>
</dbReference>
<proteinExistence type="inferred from homology"/>
<keyword evidence="7 12" id="KW-0132">Cell division</keyword>
<keyword evidence="9 13" id="KW-1133">Transmembrane helix</keyword>
<dbReference type="Pfam" id="PF02687">
    <property type="entry name" value="FtsX"/>
    <property type="match status" value="1"/>
</dbReference>
<evidence type="ECO:0000256" key="4">
    <source>
        <dbReference type="ARBA" id="ARBA00021907"/>
    </source>
</evidence>
<dbReference type="GO" id="GO:0005886">
    <property type="term" value="C:plasma membrane"/>
    <property type="evidence" value="ECO:0007669"/>
    <property type="project" value="UniProtKB-SubCell"/>
</dbReference>
<keyword evidence="5 12" id="KW-1003">Cell membrane</keyword>
<evidence type="ECO:0000256" key="12">
    <source>
        <dbReference type="PIRNR" id="PIRNR003097"/>
    </source>
</evidence>
<evidence type="ECO:0000256" key="10">
    <source>
        <dbReference type="ARBA" id="ARBA00023136"/>
    </source>
</evidence>
<evidence type="ECO:0000313" key="17">
    <source>
        <dbReference type="Proteomes" id="UP000286678"/>
    </source>
</evidence>
<dbReference type="Gene3D" id="3.30.70.3040">
    <property type="match status" value="1"/>
</dbReference>
<sequence>MSVLFRSRQQGAQQVKISAWRRFVTFWLHHAQQCIGSLGELARYPFASLMTMAVLGLSLTLPATLYVIVKNTDSVGANFQNASEITVFLRQDLDDQAVTTFAKRIELNPAVAEIKLIEKEAALAEFRERSGFGDALETLDSNPLPDVLLVTPHANHRAPAAAEALLQELKQQREVDEARLDVGWLQRFEAIVQLIRDGFLGLALLLCIAVVLIVGNTIRLNISSKRDEIMVMKLVGATDAYIQRPFLYTGLWYGIVGGVITWLATAALLWWLSGAVRNIADLYESQFRLTGLNLAEMGVIWGLAIGLGLLGSHIAVRKHVRAIEPQ</sequence>
<evidence type="ECO:0000256" key="7">
    <source>
        <dbReference type="ARBA" id="ARBA00022618"/>
    </source>
</evidence>
<evidence type="ECO:0000256" key="6">
    <source>
        <dbReference type="ARBA" id="ARBA00022519"/>
    </source>
</evidence>
<dbReference type="GO" id="GO:0032153">
    <property type="term" value="C:cell division site"/>
    <property type="evidence" value="ECO:0007669"/>
    <property type="project" value="TreeGrafter"/>
</dbReference>
<evidence type="ECO:0000256" key="3">
    <source>
        <dbReference type="ARBA" id="ARBA00011160"/>
    </source>
</evidence>
<organism evidence="16 17">
    <name type="scientific">Pseudidiomarina aquimaris</name>
    <dbReference type="NCBI Taxonomy" id="641841"/>
    <lineage>
        <taxon>Bacteria</taxon>
        <taxon>Pseudomonadati</taxon>
        <taxon>Pseudomonadota</taxon>
        <taxon>Gammaproteobacteria</taxon>
        <taxon>Alteromonadales</taxon>
        <taxon>Idiomarinaceae</taxon>
        <taxon>Pseudidiomarina</taxon>
    </lineage>
</organism>
<comment type="similarity">
    <text evidence="2 12">Belongs to the ABC-4 integral membrane protein family. FtsX subfamily.</text>
</comment>
<dbReference type="PANTHER" id="PTHR47755:SF1">
    <property type="entry name" value="CELL DIVISION PROTEIN FTSX"/>
    <property type="match status" value="1"/>
</dbReference>
<keyword evidence="8 13" id="KW-0812">Transmembrane</keyword>
<feature type="domain" description="ABC3 transporter permease C-terminal" evidence="14">
    <location>
        <begin position="202"/>
        <end position="318"/>
    </location>
</feature>
<evidence type="ECO:0000256" key="9">
    <source>
        <dbReference type="ARBA" id="ARBA00022989"/>
    </source>
</evidence>
<evidence type="ECO:0000256" key="8">
    <source>
        <dbReference type="ARBA" id="ARBA00022692"/>
    </source>
</evidence>
<comment type="caution">
    <text evidence="16">The sequence shown here is derived from an EMBL/GenBank/DDBJ whole genome shotgun (WGS) entry which is preliminary data.</text>
</comment>
<dbReference type="PIRSF" id="PIRSF003097">
    <property type="entry name" value="FtsX"/>
    <property type="match status" value="1"/>
</dbReference>
<evidence type="ECO:0000256" key="13">
    <source>
        <dbReference type="SAM" id="Phobius"/>
    </source>
</evidence>
<feature type="domain" description="FtsX extracellular" evidence="15">
    <location>
        <begin position="84"/>
        <end position="176"/>
    </location>
</feature>
<feature type="transmembrane region" description="Helical" evidence="13">
    <location>
        <begin position="199"/>
        <end position="222"/>
    </location>
</feature>
<evidence type="ECO:0000256" key="5">
    <source>
        <dbReference type="ARBA" id="ARBA00022475"/>
    </source>
</evidence>